<comment type="caution">
    <text evidence="1">The sequence shown here is derived from an EMBL/GenBank/DDBJ whole genome shotgun (WGS) entry which is preliminary data.</text>
</comment>
<name>A0ACB7TLA2_HYAAI</name>
<organism evidence="1 2">
    <name type="scientific">Hyalomma asiaticum</name>
    <name type="common">Tick</name>
    <dbReference type="NCBI Taxonomy" id="266040"/>
    <lineage>
        <taxon>Eukaryota</taxon>
        <taxon>Metazoa</taxon>
        <taxon>Ecdysozoa</taxon>
        <taxon>Arthropoda</taxon>
        <taxon>Chelicerata</taxon>
        <taxon>Arachnida</taxon>
        <taxon>Acari</taxon>
        <taxon>Parasitiformes</taxon>
        <taxon>Ixodida</taxon>
        <taxon>Ixodoidea</taxon>
        <taxon>Ixodidae</taxon>
        <taxon>Hyalomminae</taxon>
        <taxon>Hyalomma</taxon>
    </lineage>
</organism>
<gene>
    <name evidence="1" type="ORF">HPB50_021833</name>
</gene>
<accession>A0ACB7TLA2</accession>
<dbReference type="Proteomes" id="UP000821845">
    <property type="component" value="Chromosome 1"/>
</dbReference>
<sequence length="151" mass="17548">MTPQQFDYLLSLIRGDLMRNYVDTDYGYLYTFDEYVPEQPLSWARERPIEHRQPPEEARFNTSFSAVPTSDTRYQLTPPRPGVEPYQTPRRPQSNYYQVSRRASELYSRTPHAAIHAVIHLYATLAVFEGIFHVSVIALAADHAFRRTLPA</sequence>
<protein>
    <submittedName>
        <fullName evidence="1">Uncharacterized protein</fullName>
    </submittedName>
</protein>
<dbReference type="EMBL" id="CM023481">
    <property type="protein sequence ID" value="KAH6947848.1"/>
    <property type="molecule type" value="Genomic_DNA"/>
</dbReference>
<reference evidence="1" key="1">
    <citation type="submission" date="2020-05" db="EMBL/GenBank/DDBJ databases">
        <title>Large-scale comparative analyses of tick genomes elucidate their genetic diversity and vector capacities.</title>
        <authorList>
            <person name="Jia N."/>
            <person name="Wang J."/>
            <person name="Shi W."/>
            <person name="Du L."/>
            <person name="Sun Y."/>
            <person name="Zhan W."/>
            <person name="Jiang J."/>
            <person name="Wang Q."/>
            <person name="Zhang B."/>
            <person name="Ji P."/>
            <person name="Sakyi L.B."/>
            <person name="Cui X."/>
            <person name="Yuan T."/>
            <person name="Jiang B."/>
            <person name="Yang W."/>
            <person name="Lam T.T.-Y."/>
            <person name="Chang Q."/>
            <person name="Ding S."/>
            <person name="Wang X."/>
            <person name="Zhu J."/>
            <person name="Ruan X."/>
            <person name="Zhao L."/>
            <person name="Wei J."/>
            <person name="Que T."/>
            <person name="Du C."/>
            <person name="Cheng J."/>
            <person name="Dai P."/>
            <person name="Han X."/>
            <person name="Huang E."/>
            <person name="Gao Y."/>
            <person name="Liu J."/>
            <person name="Shao H."/>
            <person name="Ye R."/>
            <person name="Li L."/>
            <person name="Wei W."/>
            <person name="Wang X."/>
            <person name="Wang C."/>
            <person name="Yang T."/>
            <person name="Huo Q."/>
            <person name="Li W."/>
            <person name="Guo W."/>
            <person name="Chen H."/>
            <person name="Zhou L."/>
            <person name="Ni X."/>
            <person name="Tian J."/>
            <person name="Zhou Y."/>
            <person name="Sheng Y."/>
            <person name="Liu T."/>
            <person name="Pan Y."/>
            <person name="Xia L."/>
            <person name="Li J."/>
            <person name="Zhao F."/>
            <person name="Cao W."/>
        </authorList>
    </citation>
    <scope>NUCLEOTIDE SEQUENCE</scope>
    <source>
        <strain evidence="1">Hyas-2018</strain>
    </source>
</reference>
<evidence type="ECO:0000313" key="2">
    <source>
        <dbReference type="Proteomes" id="UP000821845"/>
    </source>
</evidence>
<keyword evidence="2" id="KW-1185">Reference proteome</keyword>
<proteinExistence type="predicted"/>
<evidence type="ECO:0000313" key="1">
    <source>
        <dbReference type="EMBL" id="KAH6947848.1"/>
    </source>
</evidence>